<feature type="transmembrane region" description="Helical" evidence="5">
    <location>
        <begin position="316"/>
        <end position="338"/>
    </location>
</feature>
<reference evidence="7" key="1">
    <citation type="journal article" date="2021" name="mSystems">
        <title>Bacteria and Archaea Synergistically Convert Glycine Betaine to Biogenic Methane in the Formosa Cold Seep of the South China Sea.</title>
        <authorList>
            <person name="Li L."/>
            <person name="Zhang W."/>
            <person name="Zhang S."/>
            <person name="Song L."/>
            <person name="Sun Q."/>
            <person name="Zhang H."/>
            <person name="Xiang H."/>
            <person name="Dong X."/>
        </authorList>
    </citation>
    <scope>NUCLEOTIDE SEQUENCE</scope>
    <source>
        <strain evidence="7">ZWT</strain>
    </source>
</reference>
<evidence type="ECO:0000256" key="3">
    <source>
        <dbReference type="ARBA" id="ARBA00022989"/>
    </source>
</evidence>
<dbReference type="PANTHER" id="PTHR43027">
    <property type="entry name" value="DOXORUBICIN RESISTANCE ABC TRANSPORTER PERMEASE PROTEIN DRRC-RELATED"/>
    <property type="match status" value="1"/>
</dbReference>
<proteinExistence type="predicted"/>
<dbReference type="Pfam" id="PF12698">
    <property type="entry name" value="ABC2_membrane_3"/>
    <property type="match status" value="1"/>
</dbReference>
<organism evidence="7 8">
    <name type="scientific">Oceanirhabdus seepicola</name>
    <dbReference type="NCBI Taxonomy" id="2828781"/>
    <lineage>
        <taxon>Bacteria</taxon>
        <taxon>Bacillati</taxon>
        <taxon>Bacillota</taxon>
        <taxon>Clostridia</taxon>
        <taxon>Eubacteriales</taxon>
        <taxon>Clostridiaceae</taxon>
        <taxon>Oceanirhabdus</taxon>
    </lineage>
</organism>
<accession>A0A9J6P1P3</accession>
<evidence type="ECO:0000313" key="7">
    <source>
        <dbReference type="EMBL" id="MCM1989424.1"/>
    </source>
</evidence>
<feature type="transmembrane region" description="Helical" evidence="5">
    <location>
        <begin position="18"/>
        <end position="36"/>
    </location>
</feature>
<feature type="transmembrane region" description="Helical" evidence="5">
    <location>
        <begin position="154"/>
        <end position="172"/>
    </location>
</feature>
<evidence type="ECO:0000313" key="8">
    <source>
        <dbReference type="Proteomes" id="UP001056429"/>
    </source>
</evidence>
<evidence type="ECO:0000259" key="6">
    <source>
        <dbReference type="Pfam" id="PF12698"/>
    </source>
</evidence>
<evidence type="ECO:0000256" key="2">
    <source>
        <dbReference type="ARBA" id="ARBA00022692"/>
    </source>
</evidence>
<keyword evidence="8" id="KW-1185">Reference proteome</keyword>
<sequence>MLNIALVNLKKMLKDVKAVIGILLAPVIIMFLLSFLNGSSNAVVEIGITDKLKSEKSEYIINELRNDSTMNITILNEEDLKKKLKDKKITLGIIISQEKEEKFTLLKADLNSYMLVKSKLNNILRELKLLGEIPKNASTDRIEYINHHKSSGKIFVVGFLINFMMFSMIYMINELSELKKSNILKRSCTCPYSSFQLLGGKLLAMFVLIFMQLVIVNIMGLLLFKELIFENIIVATSVFIPFILLILGIGLLVIRVFKSPDLSPVIVNLIVLPTGLISGTFMPKELMPEFLSKYSFIAPQYWVVKGLEQGQDLMKAFPSVIILAIMALCFLAASSYNFKSFLRE</sequence>
<dbReference type="InterPro" id="IPR013525">
    <property type="entry name" value="ABC2_TM"/>
</dbReference>
<dbReference type="Proteomes" id="UP001056429">
    <property type="component" value="Unassembled WGS sequence"/>
</dbReference>
<dbReference type="AlphaFoldDB" id="A0A9J6P1P3"/>
<comment type="caution">
    <text evidence="7">The sequence shown here is derived from an EMBL/GenBank/DDBJ whole genome shotgun (WGS) entry which is preliminary data.</text>
</comment>
<evidence type="ECO:0000256" key="5">
    <source>
        <dbReference type="SAM" id="Phobius"/>
    </source>
</evidence>
<evidence type="ECO:0000256" key="1">
    <source>
        <dbReference type="ARBA" id="ARBA00004141"/>
    </source>
</evidence>
<feature type="transmembrane region" description="Helical" evidence="5">
    <location>
        <begin position="202"/>
        <end position="224"/>
    </location>
</feature>
<keyword evidence="2 5" id="KW-0812">Transmembrane</keyword>
<dbReference type="EMBL" id="JAGSOJ010000001">
    <property type="protein sequence ID" value="MCM1989424.1"/>
    <property type="molecule type" value="Genomic_DNA"/>
</dbReference>
<name>A0A9J6P1P3_9CLOT</name>
<comment type="subcellular location">
    <subcellularLocation>
        <location evidence="1">Membrane</location>
        <topology evidence="1">Multi-pass membrane protein</topology>
    </subcellularLocation>
</comment>
<dbReference type="RefSeq" id="WP_250858420.1">
    <property type="nucleotide sequence ID" value="NZ_JAGSOJ010000001.1"/>
</dbReference>
<protein>
    <submittedName>
        <fullName evidence="7">ABC transporter permease</fullName>
    </submittedName>
</protein>
<evidence type="ECO:0000256" key="4">
    <source>
        <dbReference type="ARBA" id="ARBA00023136"/>
    </source>
</evidence>
<gene>
    <name evidence="7" type="ORF">KDK92_06700</name>
</gene>
<feature type="domain" description="ABC-2 type transporter transmembrane" evidence="6">
    <location>
        <begin position="20"/>
        <end position="335"/>
    </location>
</feature>
<keyword evidence="3 5" id="KW-1133">Transmembrane helix</keyword>
<feature type="transmembrane region" description="Helical" evidence="5">
    <location>
        <begin position="231"/>
        <end position="253"/>
    </location>
</feature>
<dbReference type="InterPro" id="IPR052902">
    <property type="entry name" value="ABC-2_transporter"/>
</dbReference>
<dbReference type="PANTHER" id="PTHR43027:SF1">
    <property type="entry name" value="DOXORUBICIN RESISTANCE ABC TRANSPORTER PERMEASE PROTEIN DRRC-RELATED"/>
    <property type="match status" value="1"/>
</dbReference>
<keyword evidence="4 5" id="KW-0472">Membrane</keyword>
<dbReference type="GO" id="GO:0016020">
    <property type="term" value="C:membrane"/>
    <property type="evidence" value="ECO:0007669"/>
    <property type="project" value="UniProtKB-SubCell"/>
</dbReference>
<dbReference type="GO" id="GO:0140359">
    <property type="term" value="F:ABC-type transporter activity"/>
    <property type="evidence" value="ECO:0007669"/>
    <property type="project" value="InterPro"/>
</dbReference>
<reference evidence="7" key="2">
    <citation type="submission" date="2021-04" db="EMBL/GenBank/DDBJ databases">
        <authorList>
            <person name="Dong X."/>
        </authorList>
    </citation>
    <scope>NUCLEOTIDE SEQUENCE</scope>
    <source>
        <strain evidence="7">ZWT</strain>
    </source>
</reference>